<gene>
    <name evidence="16" type="ORF">BDFB_010027</name>
</gene>
<dbReference type="InterPro" id="IPR001579">
    <property type="entry name" value="Glyco_hydro_18_chit_AS"/>
</dbReference>
<keyword evidence="8" id="KW-1015">Disulfide bond</keyword>
<comment type="similarity">
    <text evidence="2">Belongs to the glycosyl hydrolase 18 family. Chitinase class II subfamily.</text>
</comment>
<dbReference type="SUPFAM" id="SSF57625">
    <property type="entry name" value="Invertebrate chitin-binding proteins"/>
    <property type="match status" value="1"/>
</dbReference>
<dbReference type="CDD" id="cd02872">
    <property type="entry name" value="GH18_chitolectin_chitotriosidase"/>
    <property type="match status" value="1"/>
</dbReference>
<dbReference type="GO" id="GO:0008843">
    <property type="term" value="F:endochitinase activity"/>
    <property type="evidence" value="ECO:0007669"/>
    <property type="project" value="UniProtKB-EC"/>
</dbReference>
<dbReference type="InterPro" id="IPR029070">
    <property type="entry name" value="Chitinase_insertion_sf"/>
</dbReference>
<dbReference type="SUPFAM" id="SSF54556">
    <property type="entry name" value="Chitinase insertion domain"/>
    <property type="match status" value="1"/>
</dbReference>
<evidence type="ECO:0000256" key="1">
    <source>
        <dbReference type="ARBA" id="ARBA00000822"/>
    </source>
</evidence>
<dbReference type="InterPro" id="IPR036508">
    <property type="entry name" value="Chitin-bd_dom_sf"/>
</dbReference>
<dbReference type="OrthoDB" id="73875at2759"/>
<evidence type="ECO:0000256" key="6">
    <source>
        <dbReference type="ARBA" id="ARBA00022801"/>
    </source>
</evidence>
<sequence>KVVCYLGTWSTYRWGNGKFTVEDIDPNLCTHVIYSFVGIRPDGSVRLLDEYLDVDTQNFNRFNALRQKNSNLKTLIAIGGWNEGSANYSSVAADPIKRATFINSALELVQTWGFDGFDLDWEYPNQRGGVPADKENYVTLIKEFREVWNEHGLLLTAAVAAAAPSVDLSYDVPGLSKYLDLINVMTYDLHGPWDDVTGQNAPLYASPLDVSENQKLLNVDAAIRGWIARGADPQKLALGMGTYGRTFTLSNQNNNKLGAPVTGGGNGGKYTSESGMIGYNEIVELQNGGGWTVVWDDEQKVPYMYKGNQWIGYDNPRSIAIKVEYAKSLNLGGTMIWSIETDDFKGLSGTKYPILNTINQALAGTGTVPQPEPEPEPTTEPEPEATTAAAPETEAQPEATSEPNPSSSAPVSPTSLCVQEGYVRDPDDCSVFYYCMIHKGQFIQLTQKCHNGLVYDQVNNQCNYPSLVEC</sequence>
<dbReference type="Gene3D" id="3.20.20.80">
    <property type="entry name" value="Glycosidases"/>
    <property type="match status" value="1"/>
</dbReference>
<dbReference type="AlphaFoldDB" id="A0A482VSN1"/>
<reference evidence="16 17" key="1">
    <citation type="submission" date="2017-03" db="EMBL/GenBank/DDBJ databases">
        <title>Genome of the blue death feigning beetle - Asbolus verrucosus.</title>
        <authorList>
            <person name="Rider S.D."/>
        </authorList>
    </citation>
    <scope>NUCLEOTIDE SEQUENCE [LARGE SCALE GENOMIC DNA]</scope>
    <source>
        <strain evidence="16">Butters</strain>
        <tissue evidence="16">Head and leg muscle</tissue>
    </source>
</reference>
<evidence type="ECO:0000259" key="14">
    <source>
        <dbReference type="PROSITE" id="PS50940"/>
    </source>
</evidence>
<dbReference type="PROSITE" id="PS01095">
    <property type="entry name" value="GH18_1"/>
    <property type="match status" value="1"/>
</dbReference>
<dbReference type="PROSITE" id="PS50940">
    <property type="entry name" value="CHIT_BIND_II"/>
    <property type="match status" value="1"/>
</dbReference>
<name>A0A482VSN1_ASBVE</name>
<feature type="compositionally biased region" description="Polar residues" evidence="13">
    <location>
        <begin position="404"/>
        <end position="414"/>
    </location>
</feature>
<keyword evidence="11" id="KW-0624">Polysaccharide degradation</keyword>
<feature type="domain" description="Chitin-binding type-2" evidence="14">
    <location>
        <begin position="414"/>
        <end position="470"/>
    </location>
</feature>
<feature type="region of interest" description="Disordered" evidence="13">
    <location>
        <begin position="364"/>
        <end position="414"/>
    </location>
</feature>
<dbReference type="PROSITE" id="PS51910">
    <property type="entry name" value="GH18_2"/>
    <property type="match status" value="1"/>
</dbReference>
<evidence type="ECO:0000256" key="4">
    <source>
        <dbReference type="ARBA" id="ARBA00022669"/>
    </source>
</evidence>
<keyword evidence="10 12" id="KW-0326">Glycosidase</keyword>
<evidence type="ECO:0000256" key="5">
    <source>
        <dbReference type="ARBA" id="ARBA00022729"/>
    </source>
</evidence>
<feature type="compositionally biased region" description="Acidic residues" evidence="13">
    <location>
        <begin position="373"/>
        <end position="383"/>
    </location>
</feature>
<dbReference type="InterPro" id="IPR017853">
    <property type="entry name" value="GH"/>
</dbReference>
<keyword evidence="6 12" id="KW-0378">Hydrolase</keyword>
<evidence type="ECO:0000313" key="17">
    <source>
        <dbReference type="Proteomes" id="UP000292052"/>
    </source>
</evidence>
<evidence type="ECO:0000256" key="8">
    <source>
        <dbReference type="ARBA" id="ARBA00023157"/>
    </source>
</evidence>
<accession>A0A482VSN1</accession>
<dbReference type="GO" id="GO:0000272">
    <property type="term" value="P:polysaccharide catabolic process"/>
    <property type="evidence" value="ECO:0007669"/>
    <property type="project" value="UniProtKB-KW"/>
</dbReference>
<dbReference type="PANTHER" id="PTHR11177">
    <property type="entry name" value="CHITINASE"/>
    <property type="match status" value="1"/>
</dbReference>
<proteinExistence type="inferred from homology"/>
<dbReference type="Pfam" id="PF00704">
    <property type="entry name" value="Glyco_hydro_18"/>
    <property type="match status" value="1"/>
</dbReference>
<dbReference type="Pfam" id="PF01607">
    <property type="entry name" value="CBM_14"/>
    <property type="match status" value="1"/>
</dbReference>
<dbReference type="Proteomes" id="UP000292052">
    <property type="component" value="Unassembled WGS sequence"/>
</dbReference>
<dbReference type="InterPro" id="IPR050314">
    <property type="entry name" value="Glycosyl_Hydrlase_18"/>
</dbReference>
<keyword evidence="9" id="KW-0119">Carbohydrate metabolism</keyword>
<evidence type="ECO:0000313" key="16">
    <source>
        <dbReference type="EMBL" id="RZC35409.1"/>
    </source>
</evidence>
<feature type="non-terminal residue" evidence="16">
    <location>
        <position position="470"/>
    </location>
</feature>
<evidence type="ECO:0000256" key="13">
    <source>
        <dbReference type="SAM" id="MobiDB-lite"/>
    </source>
</evidence>
<comment type="catalytic activity">
    <reaction evidence="1">
        <text>Random endo-hydrolysis of N-acetyl-beta-D-glucosaminide (1-&gt;4)-beta-linkages in chitin and chitodextrins.</text>
        <dbReference type="EC" id="3.2.1.14"/>
    </reaction>
</comment>
<feature type="compositionally biased region" description="Low complexity" evidence="13">
    <location>
        <begin position="384"/>
        <end position="403"/>
    </location>
</feature>
<dbReference type="PANTHER" id="PTHR11177:SF360">
    <property type="entry name" value="CHITINASE 4-RELATED"/>
    <property type="match status" value="1"/>
</dbReference>
<keyword evidence="17" id="KW-1185">Reference proteome</keyword>
<dbReference type="SMART" id="SM00636">
    <property type="entry name" value="Glyco_18"/>
    <property type="match status" value="1"/>
</dbReference>
<evidence type="ECO:0000256" key="11">
    <source>
        <dbReference type="ARBA" id="ARBA00023326"/>
    </source>
</evidence>
<keyword evidence="7" id="KW-0146">Chitin degradation</keyword>
<dbReference type="FunFam" id="3.10.50.10:FF:000004">
    <property type="entry name" value="Chitinase 5"/>
    <property type="match status" value="1"/>
</dbReference>
<evidence type="ECO:0000256" key="3">
    <source>
        <dbReference type="ARBA" id="ARBA00012729"/>
    </source>
</evidence>
<dbReference type="SUPFAM" id="SSF51445">
    <property type="entry name" value="(Trans)glycosidases"/>
    <property type="match status" value="1"/>
</dbReference>
<protein>
    <recommendedName>
        <fullName evidence="3">chitinase</fullName>
        <ecNumber evidence="3">3.2.1.14</ecNumber>
    </recommendedName>
</protein>
<evidence type="ECO:0000256" key="2">
    <source>
        <dbReference type="ARBA" id="ARBA00009121"/>
    </source>
</evidence>
<dbReference type="EMBL" id="QDEB01071092">
    <property type="protein sequence ID" value="RZC35409.1"/>
    <property type="molecule type" value="Genomic_DNA"/>
</dbReference>
<evidence type="ECO:0000256" key="12">
    <source>
        <dbReference type="RuleBase" id="RU000489"/>
    </source>
</evidence>
<keyword evidence="4" id="KW-0147">Chitin-binding</keyword>
<comment type="caution">
    <text evidence="16">The sequence shown here is derived from an EMBL/GenBank/DDBJ whole genome shotgun (WGS) entry which is preliminary data.</text>
</comment>
<organism evidence="16 17">
    <name type="scientific">Asbolus verrucosus</name>
    <name type="common">Desert ironclad beetle</name>
    <dbReference type="NCBI Taxonomy" id="1661398"/>
    <lineage>
        <taxon>Eukaryota</taxon>
        <taxon>Metazoa</taxon>
        <taxon>Ecdysozoa</taxon>
        <taxon>Arthropoda</taxon>
        <taxon>Hexapoda</taxon>
        <taxon>Insecta</taxon>
        <taxon>Pterygota</taxon>
        <taxon>Neoptera</taxon>
        <taxon>Endopterygota</taxon>
        <taxon>Coleoptera</taxon>
        <taxon>Polyphaga</taxon>
        <taxon>Cucujiformia</taxon>
        <taxon>Tenebrionidae</taxon>
        <taxon>Pimeliinae</taxon>
        <taxon>Asbolus</taxon>
    </lineage>
</organism>
<keyword evidence="5" id="KW-0732">Signal</keyword>
<feature type="domain" description="GH18" evidence="15">
    <location>
        <begin position="1"/>
        <end position="365"/>
    </location>
</feature>
<feature type="non-terminal residue" evidence="16">
    <location>
        <position position="1"/>
    </location>
</feature>
<dbReference type="FunFam" id="3.20.20.80:FF:000097">
    <property type="entry name" value="Probable chitinase 2"/>
    <property type="match status" value="1"/>
</dbReference>
<dbReference type="Gene3D" id="2.170.140.10">
    <property type="entry name" value="Chitin binding domain"/>
    <property type="match status" value="1"/>
</dbReference>
<evidence type="ECO:0000259" key="15">
    <source>
        <dbReference type="PROSITE" id="PS51910"/>
    </source>
</evidence>
<evidence type="ECO:0000256" key="9">
    <source>
        <dbReference type="ARBA" id="ARBA00023277"/>
    </source>
</evidence>
<dbReference type="InterPro" id="IPR011583">
    <property type="entry name" value="Chitinase_II/V-like_cat"/>
</dbReference>
<dbReference type="GO" id="GO:0008061">
    <property type="term" value="F:chitin binding"/>
    <property type="evidence" value="ECO:0007669"/>
    <property type="project" value="UniProtKB-KW"/>
</dbReference>
<evidence type="ECO:0000256" key="10">
    <source>
        <dbReference type="ARBA" id="ARBA00023295"/>
    </source>
</evidence>
<dbReference type="GO" id="GO:0006032">
    <property type="term" value="P:chitin catabolic process"/>
    <property type="evidence" value="ECO:0007669"/>
    <property type="project" value="UniProtKB-KW"/>
</dbReference>
<dbReference type="GO" id="GO:0005576">
    <property type="term" value="C:extracellular region"/>
    <property type="evidence" value="ECO:0007669"/>
    <property type="project" value="InterPro"/>
</dbReference>
<dbReference type="InterPro" id="IPR002557">
    <property type="entry name" value="Chitin-bd_dom"/>
</dbReference>
<evidence type="ECO:0000256" key="7">
    <source>
        <dbReference type="ARBA" id="ARBA00023024"/>
    </source>
</evidence>
<dbReference type="InterPro" id="IPR001223">
    <property type="entry name" value="Glyco_hydro18_cat"/>
</dbReference>
<dbReference type="STRING" id="1661398.A0A482VSN1"/>
<dbReference type="Gene3D" id="3.10.50.10">
    <property type="match status" value="1"/>
</dbReference>
<dbReference type="EC" id="3.2.1.14" evidence="3"/>
<dbReference type="SMART" id="SM00494">
    <property type="entry name" value="ChtBD2"/>
    <property type="match status" value="1"/>
</dbReference>